<keyword evidence="1" id="KW-1133">Transmembrane helix</keyword>
<gene>
    <name evidence="2" type="ORF">G6034_13530</name>
</gene>
<evidence type="ECO:0000313" key="2">
    <source>
        <dbReference type="EMBL" id="NVM95906.1"/>
    </source>
</evidence>
<organism evidence="2 3">
    <name type="scientific">Arthrobacter wenxiniae</name>
    <dbReference type="NCBI Taxonomy" id="2713570"/>
    <lineage>
        <taxon>Bacteria</taxon>
        <taxon>Bacillati</taxon>
        <taxon>Actinomycetota</taxon>
        <taxon>Actinomycetes</taxon>
        <taxon>Micrococcales</taxon>
        <taxon>Micrococcaceae</taxon>
        <taxon>Arthrobacter</taxon>
    </lineage>
</organism>
<keyword evidence="1" id="KW-0472">Membrane</keyword>
<accession>A0A7Y7M0N7</accession>
<evidence type="ECO:0000256" key="1">
    <source>
        <dbReference type="SAM" id="Phobius"/>
    </source>
</evidence>
<feature type="transmembrane region" description="Helical" evidence="1">
    <location>
        <begin position="27"/>
        <end position="49"/>
    </location>
</feature>
<name>A0A7Y7M0N7_9MICC</name>
<evidence type="ECO:0008006" key="4">
    <source>
        <dbReference type="Google" id="ProtNLM"/>
    </source>
</evidence>
<proteinExistence type="predicted"/>
<dbReference type="EMBL" id="JAAMFM010000021">
    <property type="protein sequence ID" value="NVM95906.1"/>
    <property type="molecule type" value="Genomic_DNA"/>
</dbReference>
<keyword evidence="3" id="KW-1185">Reference proteome</keyword>
<keyword evidence="1" id="KW-0812">Transmembrane</keyword>
<evidence type="ECO:0000313" key="3">
    <source>
        <dbReference type="Proteomes" id="UP000543556"/>
    </source>
</evidence>
<reference evidence="2 3" key="1">
    <citation type="submission" date="2020-02" db="EMBL/GenBank/DDBJ databases">
        <title>Genome sequence of strain AETb3-4.</title>
        <authorList>
            <person name="Gao J."/>
            <person name="Zhang X."/>
        </authorList>
    </citation>
    <scope>NUCLEOTIDE SEQUENCE [LARGE SCALE GENOMIC DNA]</scope>
    <source>
        <strain evidence="2 3">AETb3-4</strain>
    </source>
</reference>
<protein>
    <recommendedName>
        <fullName evidence="4">MFS transporter</fullName>
    </recommendedName>
</protein>
<dbReference type="Proteomes" id="UP000543556">
    <property type="component" value="Unassembled WGS sequence"/>
</dbReference>
<dbReference type="AlphaFoldDB" id="A0A7Y7M0N7"/>
<comment type="caution">
    <text evidence="2">The sequence shown here is derived from an EMBL/GenBank/DDBJ whole genome shotgun (WGS) entry which is preliminary data.</text>
</comment>
<sequence>MSRSAAVPPWMLARPKLRGLRRADLRLIHGLGATSGMMTTLFPAAIFGVRQTTGHMSWDVVLASIARDDTAADPDVVP</sequence>